<keyword evidence="1" id="KW-1133">Transmembrane helix</keyword>
<evidence type="ECO:0000313" key="2">
    <source>
        <dbReference type="EMBL" id="NMF01205.1"/>
    </source>
</evidence>
<reference evidence="2 3" key="1">
    <citation type="submission" date="2020-04" db="EMBL/GenBank/DDBJ databases">
        <authorList>
            <person name="Hitch T.C.A."/>
            <person name="Wylensek D."/>
            <person name="Clavel T."/>
        </authorList>
    </citation>
    <scope>NUCLEOTIDE SEQUENCE [LARGE SCALE GENOMIC DNA]</scope>
    <source>
        <strain evidence="2 3">WB01_D5_05</strain>
    </source>
</reference>
<evidence type="ECO:0000256" key="1">
    <source>
        <dbReference type="SAM" id="Phobius"/>
    </source>
</evidence>
<organism evidence="2 3">
    <name type="scientific">Aneurinibacillus aneurinilyticus</name>
    <name type="common">Bacillus aneurinolyticus</name>
    <dbReference type="NCBI Taxonomy" id="1391"/>
    <lineage>
        <taxon>Bacteria</taxon>
        <taxon>Bacillati</taxon>
        <taxon>Bacillota</taxon>
        <taxon>Bacilli</taxon>
        <taxon>Bacillales</taxon>
        <taxon>Paenibacillaceae</taxon>
        <taxon>Aneurinibacillus group</taxon>
        <taxon>Aneurinibacillus</taxon>
    </lineage>
</organism>
<evidence type="ECO:0000313" key="3">
    <source>
        <dbReference type="Proteomes" id="UP000561326"/>
    </source>
</evidence>
<dbReference type="RefSeq" id="WP_021624699.1">
    <property type="nucleotide sequence ID" value="NZ_CABKST010000269.1"/>
</dbReference>
<keyword evidence="1" id="KW-0812">Transmembrane</keyword>
<accession>A0A848CUE5</accession>
<proteinExistence type="predicted"/>
<comment type="caution">
    <text evidence="2">The sequence shown here is derived from an EMBL/GenBank/DDBJ whole genome shotgun (WGS) entry which is preliminary data.</text>
</comment>
<dbReference type="EMBL" id="JABAGO010000071">
    <property type="protein sequence ID" value="NMF01205.1"/>
    <property type="molecule type" value="Genomic_DNA"/>
</dbReference>
<dbReference type="Proteomes" id="UP000561326">
    <property type="component" value="Unassembled WGS sequence"/>
</dbReference>
<dbReference type="Pfam" id="PF10960">
    <property type="entry name" value="Holin_BhlA"/>
    <property type="match status" value="1"/>
</dbReference>
<dbReference type="InterPro" id="IPR024405">
    <property type="entry name" value="Phage_BhlA/UviB"/>
</dbReference>
<name>A0A848CUE5_ANEAE</name>
<gene>
    <name evidence="2" type="ORF">HF838_23695</name>
</gene>
<protein>
    <recommendedName>
        <fullName evidence="4">Bacteriocin</fullName>
    </recommendedName>
</protein>
<evidence type="ECO:0008006" key="4">
    <source>
        <dbReference type="Google" id="ProtNLM"/>
    </source>
</evidence>
<dbReference type="GeneID" id="92842098"/>
<dbReference type="AlphaFoldDB" id="A0A848CUE5"/>
<feature type="transmembrane region" description="Helical" evidence="1">
    <location>
        <begin position="6"/>
        <end position="25"/>
    </location>
</feature>
<keyword evidence="1" id="KW-0472">Membrane</keyword>
<sequence length="49" mass="5855">MDEMATLKQVLTQGPFAALFVWLLWSTKREAREREKEGKERKEREIKSC</sequence>